<dbReference type="PANTHER" id="PTHR46481:SF7">
    <property type="entry name" value="ZINC FINGER BED DOMAIN-CONTAINING PROTEIN RICESLEEPER 2-LIKE"/>
    <property type="match status" value="1"/>
</dbReference>
<reference evidence="4 5" key="1">
    <citation type="journal article" date="2018" name="Mol. Plant">
        <title>The genome of Artemisia annua provides insight into the evolution of Asteraceae family and artemisinin biosynthesis.</title>
        <authorList>
            <person name="Shen Q."/>
            <person name="Zhang L."/>
            <person name="Liao Z."/>
            <person name="Wang S."/>
            <person name="Yan T."/>
            <person name="Shi P."/>
            <person name="Liu M."/>
            <person name="Fu X."/>
            <person name="Pan Q."/>
            <person name="Wang Y."/>
            <person name="Lv Z."/>
            <person name="Lu X."/>
            <person name="Zhang F."/>
            <person name="Jiang W."/>
            <person name="Ma Y."/>
            <person name="Chen M."/>
            <person name="Hao X."/>
            <person name="Li L."/>
            <person name="Tang Y."/>
            <person name="Lv G."/>
            <person name="Zhou Y."/>
            <person name="Sun X."/>
            <person name="Brodelius P.E."/>
            <person name="Rose J.K.C."/>
            <person name="Tang K."/>
        </authorList>
    </citation>
    <scope>NUCLEOTIDE SEQUENCE [LARGE SCALE GENOMIC DNA]</scope>
    <source>
        <strain evidence="5">cv. Huhao1</strain>
        <tissue evidence="4">Leaf</tissue>
    </source>
</reference>
<dbReference type="GO" id="GO:0003677">
    <property type="term" value="F:DNA binding"/>
    <property type="evidence" value="ECO:0007669"/>
    <property type="project" value="UniProtKB-KW"/>
</dbReference>
<evidence type="ECO:0000313" key="4">
    <source>
        <dbReference type="EMBL" id="PWA44281.1"/>
    </source>
</evidence>
<comment type="caution">
    <text evidence="4">The sequence shown here is derived from an EMBL/GenBank/DDBJ whole genome shotgun (WGS) entry which is preliminary data.</text>
</comment>
<dbReference type="STRING" id="35608.A0A2U1L5K4"/>
<name>A0A2U1L5K4_ARTAN</name>
<dbReference type="InterPro" id="IPR008906">
    <property type="entry name" value="HATC_C_dom"/>
</dbReference>
<feature type="domain" description="HAT C-terminal dimerisation" evidence="2">
    <location>
        <begin position="382"/>
        <end position="420"/>
    </location>
</feature>
<keyword evidence="1" id="KW-0238">DNA-binding</keyword>
<dbReference type="Pfam" id="PF14372">
    <property type="entry name" value="hAT-like_RNase-H"/>
    <property type="match status" value="1"/>
</dbReference>
<protein>
    <recommendedName>
        <fullName evidence="6">Zinc finger BED domain-containing protein RICESLEEPER 2</fullName>
    </recommendedName>
</protein>
<evidence type="ECO:0000256" key="1">
    <source>
        <dbReference type="ARBA" id="ARBA00023125"/>
    </source>
</evidence>
<dbReference type="Pfam" id="PF05699">
    <property type="entry name" value="Dimer_Tnp_hAT"/>
    <property type="match status" value="1"/>
</dbReference>
<evidence type="ECO:0000259" key="3">
    <source>
        <dbReference type="Pfam" id="PF14372"/>
    </source>
</evidence>
<dbReference type="InterPro" id="IPR052035">
    <property type="entry name" value="ZnF_BED_domain_contain"/>
</dbReference>
<dbReference type="GO" id="GO:0046983">
    <property type="term" value="F:protein dimerization activity"/>
    <property type="evidence" value="ECO:0007669"/>
    <property type="project" value="InterPro"/>
</dbReference>
<dbReference type="OrthoDB" id="1227253at2759"/>
<organism evidence="4 5">
    <name type="scientific">Artemisia annua</name>
    <name type="common">Sweet wormwood</name>
    <dbReference type="NCBI Taxonomy" id="35608"/>
    <lineage>
        <taxon>Eukaryota</taxon>
        <taxon>Viridiplantae</taxon>
        <taxon>Streptophyta</taxon>
        <taxon>Embryophyta</taxon>
        <taxon>Tracheophyta</taxon>
        <taxon>Spermatophyta</taxon>
        <taxon>Magnoliopsida</taxon>
        <taxon>eudicotyledons</taxon>
        <taxon>Gunneridae</taxon>
        <taxon>Pentapetalae</taxon>
        <taxon>asterids</taxon>
        <taxon>campanulids</taxon>
        <taxon>Asterales</taxon>
        <taxon>Asteraceae</taxon>
        <taxon>Asteroideae</taxon>
        <taxon>Anthemideae</taxon>
        <taxon>Artemisiinae</taxon>
        <taxon>Artemisia</taxon>
    </lineage>
</organism>
<evidence type="ECO:0000313" key="5">
    <source>
        <dbReference type="Proteomes" id="UP000245207"/>
    </source>
</evidence>
<proteinExistence type="predicted"/>
<dbReference type="SUPFAM" id="SSF53098">
    <property type="entry name" value="Ribonuclease H-like"/>
    <property type="match status" value="1"/>
</dbReference>
<feature type="domain" description="hAT-like transposase RNase-H fold" evidence="3">
    <location>
        <begin position="218"/>
        <end position="320"/>
    </location>
</feature>
<gene>
    <name evidence="4" type="ORF">CTI12_AA516950</name>
</gene>
<dbReference type="InterPro" id="IPR012337">
    <property type="entry name" value="RNaseH-like_sf"/>
</dbReference>
<keyword evidence="5" id="KW-1185">Reference proteome</keyword>
<dbReference type="PANTHER" id="PTHR46481">
    <property type="entry name" value="ZINC FINGER BED DOMAIN-CONTAINING PROTEIN 4"/>
    <property type="match status" value="1"/>
</dbReference>
<dbReference type="InterPro" id="IPR025525">
    <property type="entry name" value="hAT-like_transposase_RNase-H"/>
</dbReference>
<evidence type="ECO:0008006" key="6">
    <source>
        <dbReference type="Google" id="ProtNLM"/>
    </source>
</evidence>
<dbReference type="EMBL" id="PKPP01011364">
    <property type="protein sequence ID" value="PWA44281.1"/>
    <property type="molecule type" value="Genomic_DNA"/>
</dbReference>
<dbReference type="Proteomes" id="UP000245207">
    <property type="component" value="Unassembled WGS sequence"/>
</dbReference>
<sequence length="473" mass="54560">MEEDDTIVQATPMINVDESDSGVVLPSIHKLSRDVSNYYLDERSKLATYLAKPTTTVHLTTDTWTSSCKKTNYMVFTAHFIDDEWNMHKRIINFRPISSHKSVDISNDVLKCIVGWGIKNVMTMTVDNAPSNDKALNHLIKKLPNAKIYDEGKHFHIRCMAHILNLIVKEGLKEKNYHVESVANAVKYIRVPEHSDFGVCEGIVEFLEKFKAKTELISSSSKPLAHLFYREILDIDKHLRYWATIPEFCHMVDDMVKKYNKYWGKFDELNDYMYFATILDPTMKQNLVSHGFKKMLEYNMSSESSLSDDDLNAMVREMLKEVVNRMGVLFQTYKTRFDTVVSKNSSKKDKNQQSCKSYVGDNAFLDDFLNLEDSGSIELDTELTRYLNEPRIRFTSDFDILDWWKLNAPRFPIVARMAKVEVLICTQDWVRNSKKAIIDDIDDLLNDDDVAKDIEEGIAKQNAKGKGMGLSQD</sequence>
<evidence type="ECO:0000259" key="2">
    <source>
        <dbReference type="Pfam" id="PF05699"/>
    </source>
</evidence>
<dbReference type="AlphaFoldDB" id="A0A2U1L5K4"/>
<accession>A0A2U1L5K4</accession>